<evidence type="ECO:0000256" key="1">
    <source>
        <dbReference type="SAM" id="MobiDB-lite"/>
    </source>
</evidence>
<feature type="compositionally biased region" description="Polar residues" evidence="1">
    <location>
        <begin position="458"/>
        <end position="472"/>
    </location>
</feature>
<keyword evidence="3" id="KW-1185">Reference proteome</keyword>
<dbReference type="EMBL" id="JAVEPI010000005">
    <property type="protein sequence ID" value="KAK1441967.1"/>
    <property type="molecule type" value="Genomic_DNA"/>
</dbReference>
<gene>
    <name evidence="2" type="ORF">BgAZ_502990</name>
</gene>
<proteinExistence type="predicted"/>
<organism evidence="2 3">
    <name type="scientific">Babesia gibsoni</name>
    <dbReference type="NCBI Taxonomy" id="33632"/>
    <lineage>
        <taxon>Eukaryota</taxon>
        <taxon>Sar</taxon>
        <taxon>Alveolata</taxon>
        <taxon>Apicomplexa</taxon>
        <taxon>Aconoidasida</taxon>
        <taxon>Piroplasmida</taxon>
        <taxon>Babesiidae</taxon>
        <taxon>Babesia</taxon>
    </lineage>
</organism>
<evidence type="ECO:0000313" key="2">
    <source>
        <dbReference type="EMBL" id="KAK1441967.1"/>
    </source>
</evidence>
<feature type="region of interest" description="Disordered" evidence="1">
    <location>
        <begin position="417"/>
        <end position="472"/>
    </location>
</feature>
<feature type="compositionally biased region" description="Polar residues" evidence="1">
    <location>
        <begin position="164"/>
        <end position="175"/>
    </location>
</feature>
<reference evidence="2" key="1">
    <citation type="submission" date="2023-08" db="EMBL/GenBank/DDBJ databases">
        <title>Draft sequence of the Babesia gibsoni genome.</title>
        <authorList>
            <person name="Yamagishi J.Y."/>
            <person name="Xuan X.X."/>
        </authorList>
    </citation>
    <scope>NUCLEOTIDE SEQUENCE</scope>
    <source>
        <strain evidence="2">Azabu</strain>
    </source>
</reference>
<dbReference type="Proteomes" id="UP001230268">
    <property type="component" value="Unassembled WGS sequence"/>
</dbReference>
<protein>
    <submittedName>
        <fullName evidence="2">Uncharacterized protein</fullName>
    </submittedName>
</protein>
<evidence type="ECO:0000313" key="3">
    <source>
        <dbReference type="Proteomes" id="UP001230268"/>
    </source>
</evidence>
<feature type="region of interest" description="Disordered" evidence="1">
    <location>
        <begin position="156"/>
        <end position="175"/>
    </location>
</feature>
<feature type="compositionally biased region" description="Basic and acidic residues" evidence="1">
    <location>
        <begin position="431"/>
        <end position="453"/>
    </location>
</feature>
<sequence>MSPGNVIINEPRGYKVFPSAHSLKQNSIGHTTIHKAEGETKNSEPSLQLVSIKGKKVLDDIDSIIDNSMSHLQDLRASRKDIRAACSASSRAETFSEPEIAKSWKDAIVDCRIELGEDSSVERSNESVASTSNAENTRDVATEVIDDSPIVYQRETTDNEETTYRPSSSGIHSSQRSVSQEQWIEGMVSPTRCISQLSNSLFSKSRSPSITSEQWKTQSIVVLTDKAIAHEFRKSANLDTREPAFERYIEGFNDEDEFRGITNEPAKLAMSSKGEWNPRDIKMCSPFKACRGEFSKVAKSGEAPWSYDFMKTQDSTKPSIEGAFLVTAQSHSKEDVESFEHLYKAEFDLLEERNEHVDSQEVDEWRYQAGLTAAQMKKNRITFNRVLGLKCKYFGKRIYPYRGEFEGMASKYLHVLDNNKGTSNSTTADVNLEKEETEKVKRRNTTDGEHNTEDGLSDSGTQDSADGDSTPSLMHHVFDIHTGKRNIRQHHPNALASNVKVLTDTDVDIKMTTLPSIGIREAIPDFHLISPHDEEFRSPHTNDQKVSTVEDDLDALEAQTVSQGSFIVKIMLRFPYLNVQHLDLAPY</sequence>
<feature type="compositionally biased region" description="Polar residues" evidence="1">
    <location>
        <begin position="419"/>
        <end position="429"/>
    </location>
</feature>
<name>A0AAD8LI10_BABGI</name>
<comment type="caution">
    <text evidence="2">The sequence shown here is derived from an EMBL/GenBank/DDBJ whole genome shotgun (WGS) entry which is preliminary data.</text>
</comment>
<dbReference type="AlphaFoldDB" id="A0AAD8LI10"/>
<accession>A0AAD8LI10</accession>